<evidence type="ECO:0000259" key="12">
    <source>
        <dbReference type="Pfam" id="PF21680"/>
    </source>
</evidence>
<dbReference type="NCBIfam" id="TIGR00136">
    <property type="entry name" value="mnmG_gidA"/>
    <property type="match status" value="1"/>
</dbReference>
<evidence type="ECO:0000256" key="7">
    <source>
        <dbReference type="ARBA" id="ARBA00022827"/>
    </source>
</evidence>
<feature type="non-terminal residue" evidence="13">
    <location>
        <position position="527"/>
    </location>
</feature>
<keyword evidence="14" id="KW-1185">Reference proteome</keyword>
<evidence type="ECO:0000256" key="3">
    <source>
        <dbReference type="ARBA" id="ARBA00007653"/>
    </source>
</evidence>
<keyword evidence="5" id="KW-0285">Flavoprotein</keyword>
<dbReference type="InterPro" id="IPR002218">
    <property type="entry name" value="MnmG-rel"/>
</dbReference>
<dbReference type="InterPro" id="IPR004416">
    <property type="entry name" value="MnmG"/>
</dbReference>
<dbReference type="Gene3D" id="3.50.50.60">
    <property type="entry name" value="FAD/NAD(P)-binding domain"/>
    <property type="match status" value="2"/>
</dbReference>
<organism evidence="13 14">
    <name type="scientific">Metapseudomonas otitidis</name>
    <dbReference type="NCBI Taxonomy" id="319939"/>
    <lineage>
        <taxon>Bacteria</taxon>
        <taxon>Pseudomonadati</taxon>
        <taxon>Pseudomonadota</taxon>
        <taxon>Gammaproteobacteria</taxon>
        <taxon>Pseudomonadales</taxon>
        <taxon>Pseudomonadaceae</taxon>
        <taxon>Metapseudomonas</taxon>
    </lineage>
</organism>
<gene>
    <name evidence="13" type="primary">mnmG</name>
    <name evidence="13" type="ORF">R0G64_21355</name>
</gene>
<keyword evidence="7" id="KW-0274">FAD</keyword>
<keyword evidence="8" id="KW-0520">NAD</keyword>
<dbReference type="PROSITE" id="PS01280">
    <property type="entry name" value="GIDA_1"/>
    <property type="match status" value="1"/>
</dbReference>
<dbReference type="HAMAP" id="MF_00129">
    <property type="entry name" value="MnmG_GidA"/>
    <property type="match status" value="1"/>
</dbReference>
<proteinExistence type="inferred from homology"/>
<feature type="domain" description="tRNA uridine 5-carboxymethylaminomethyl modification enzyme C-terminal N-terninal subdomain" evidence="12">
    <location>
        <begin position="460"/>
        <end position="524"/>
    </location>
</feature>
<dbReference type="RefSeq" id="WP_317234266.1">
    <property type="nucleotide sequence ID" value="NZ_JAWJUL010000096.1"/>
</dbReference>
<accession>A0ABU3XWV6</accession>
<evidence type="ECO:0000259" key="11">
    <source>
        <dbReference type="Pfam" id="PF01134"/>
    </source>
</evidence>
<dbReference type="PROSITE" id="PS01281">
    <property type="entry name" value="GIDA_2"/>
    <property type="match status" value="1"/>
</dbReference>
<comment type="similarity">
    <text evidence="3">Belongs to the MnmG family.</text>
</comment>
<evidence type="ECO:0000256" key="4">
    <source>
        <dbReference type="ARBA" id="ARBA00020461"/>
    </source>
</evidence>
<protein>
    <recommendedName>
        <fullName evidence="4">tRNA uridine 5-carboxymethylaminomethyl modification enzyme MnmG</fullName>
    </recommendedName>
    <alternativeName>
        <fullName evidence="10">Glucose-inhibited division protein A</fullName>
    </alternativeName>
</protein>
<sequence>MDFPSRFDVIVIGGGHAGTEAALASARMGVKTLLLTHNVETLGQMSCNPAIGGIGKSHLVKEIDALGGAMATATDLGGIQFRVLNSRKGPAVRATRAQADRVLYKAAIREILENQPNLWIFQQACDDLIVENDQVKGVVTQMGLRFHAESVVLTTGTFLGGLIHIGLQNYSGGRAGDPPSIALAHRMRELPLRVGRLKTGTPPRIDGRSVDFSVMTEQPGDTPIPVMSFLGNKEQHPRQVSCWITHTNARTHEIIASNLDRSPMYSGVIEGVGPRYCPSIEDKIHRFADKDSHQVFLEPEGLTTHELYPNGISTSLPFDVQLDIVRSIRGMENAHIVRPGYAIEYDYFDPRDLKYSLETKVIGGLFFAGQINGTTGYEEAGAQGLLAGANAALRAQGREAWCPRRDEAYIGVLVDDLITLGTQEPYRMFTSRAEYRLILREDNADLRLTEKGRELGLVDDRRWAAFEAKREGIALEEQRLKSTWVRPGTPQGDAIAERFGTPLTHEYNLLNLLSRPEIDYTGLVEVT</sequence>
<comment type="subunit">
    <text evidence="9">Homodimer. Heterotetramer of two MnmE and two MnmG subunits.</text>
</comment>
<keyword evidence="6" id="KW-0819">tRNA processing</keyword>
<dbReference type="InterPro" id="IPR036188">
    <property type="entry name" value="FAD/NAD-bd_sf"/>
</dbReference>
<dbReference type="PANTHER" id="PTHR11806:SF0">
    <property type="entry name" value="PROTEIN MTO1 HOMOLOG, MITOCHONDRIAL"/>
    <property type="match status" value="1"/>
</dbReference>
<dbReference type="InterPro" id="IPR040131">
    <property type="entry name" value="MnmG_N"/>
</dbReference>
<evidence type="ECO:0000256" key="5">
    <source>
        <dbReference type="ARBA" id="ARBA00022630"/>
    </source>
</evidence>
<dbReference type="Gene3D" id="1.10.10.1800">
    <property type="entry name" value="tRNA uridine 5-carboxymethylaminomethyl modification enzyme MnmG/GidA"/>
    <property type="match status" value="1"/>
</dbReference>
<name>A0ABU3XWV6_9GAMM</name>
<evidence type="ECO:0000313" key="14">
    <source>
        <dbReference type="Proteomes" id="UP001273935"/>
    </source>
</evidence>
<dbReference type="InterPro" id="IPR020595">
    <property type="entry name" value="MnmG-rel_CS"/>
</dbReference>
<reference evidence="13 14" key="1">
    <citation type="submission" date="2023-10" db="EMBL/GenBank/DDBJ databases">
        <title>Pseudomonas otitidis isolated from a paediatric patient with cystic fibrosis in Chile.</title>
        <authorList>
            <person name="Amsteins-Romero L."/>
            <person name="Opazo-Capurro A."/>
            <person name="Matus-Kohler M."/>
            <person name="Gonzalez-Rocha G."/>
        </authorList>
    </citation>
    <scope>NUCLEOTIDE SEQUENCE [LARGE SCALE GENOMIC DNA]</scope>
    <source>
        <strain evidence="13 14">P-714</strain>
    </source>
</reference>
<dbReference type="Proteomes" id="UP001273935">
    <property type="component" value="Unassembled WGS sequence"/>
</dbReference>
<dbReference type="Pfam" id="PF21680">
    <property type="entry name" value="GIDA_C_1st"/>
    <property type="match status" value="1"/>
</dbReference>
<dbReference type="SUPFAM" id="SSF51905">
    <property type="entry name" value="FAD/NAD(P)-binding domain"/>
    <property type="match status" value="1"/>
</dbReference>
<dbReference type="PANTHER" id="PTHR11806">
    <property type="entry name" value="GLUCOSE INHIBITED DIVISION PROTEIN A"/>
    <property type="match status" value="1"/>
</dbReference>
<evidence type="ECO:0000256" key="2">
    <source>
        <dbReference type="ARBA" id="ARBA00003717"/>
    </source>
</evidence>
<comment type="caution">
    <text evidence="13">The sequence shown here is derived from an EMBL/GenBank/DDBJ whole genome shotgun (WGS) entry which is preliminary data.</text>
</comment>
<evidence type="ECO:0000256" key="9">
    <source>
        <dbReference type="ARBA" id="ARBA00025948"/>
    </source>
</evidence>
<evidence type="ECO:0000256" key="8">
    <source>
        <dbReference type="ARBA" id="ARBA00023027"/>
    </source>
</evidence>
<evidence type="ECO:0000256" key="6">
    <source>
        <dbReference type="ARBA" id="ARBA00022694"/>
    </source>
</evidence>
<comment type="cofactor">
    <cofactor evidence="1">
        <name>FAD</name>
        <dbReference type="ChEBI" id="CHEBI:57692"/>
    </cofactor>
</comment>
<feature type="domain" description="MnmG N-terminal" evidence="11">
    <location>
        <begin position="8"/>
        <end position="399"/>
    </location>
</feature>
<dbReference type="Pfam" id="PF01134">
    <property type="entry name" value="GIDA"/>
    <property type="match status" value="1"/>
</dbReference>
<dbReference type="InterPro" id="IPR049312">
    <property type="entry name" value="GIDA_C_N"/>
</dbReference>
<evidence type="ECO:0000313" key="13">
    <source>
        <dbReference type="EMBL" id="MDV3441970.1"/>
    </source>
</evidence>
<evidence type="ECO:0000256" key="10">
    <source>
        <dbReference type="ARBA" id="ARBA00031800"/>
    </source>
</evidence>
<comment type="function">
    <text evidence="2">NAD-binding protein involved in the addition of a carboxymethylaminomethyl (cmnm) group at the wobble position (U34) of certain tRNAs, forming tRNA-cmnm(5)s(2)U34.</text>
</comment>
<evidence type="ECO:0000256" key="1">
    <source>
        <dbReference type="ARBA" id="ARBA00001974"/>
    </source>
</evidence>
<dbReference type="EMBL" id="JAWJUL010000096">
    <property type="protein sequence ID" value="MDV3441970.1"/>
    <property type="molecule type" value="Genomic_DNA"/>
</dbReference>